<evidence type="ECO:0000256" key="1">
    <source>
        <dbReference type="SAM" id="MobiDB-lite"/>
    </source>
</evidence>
<keyword evidence="3" id="KW-1185">Reference proteome</keyword>
<evidence type="ECO:0000313" key="2">
    <source>
        <dbReference type="EMBL" id="TWW77274.1"/>
    </source>
</evidence>
<feature type="region of interest" description="Disordered" evidence="1">
    <location>
        <begin position="1"/>
        <end position="37"/>
    </location>
</feature>
<dbReference type="AlphaFoldDB" id="A0A5C6PBU5"/>
<dbReference type="EMBL" id="RHFK02000004">
    <property type="protein sequence ID" value="TWW77274.1"/>
    <property type="molecule type" value="Genomic_DNA"/>
</dbReference>
<reference evidence="2 3" key="1">
    <citation type="submission" date="2019-04" db="EMBL/GenBank/DDBJ databases">
        <title>Chromosome genome assembly for Takifugu flavidus.</title>
        <authorList>
            <person name="Xiao S."/>
        </authorList>
    </citation>
    <scope>NUCLEOTIDE SEQUENCE [LARGE SCALE GENOMIC DNA]</scope>
    <source>
        <strain evidence="2">HTHZ2018</strain>
        <tissue evidence="2">Muscle</tissue>
    </source>
</reference>
<comment type="caution">
    <text evidence="2">The sequence shown here is derived from an EMBL/GenBank/DDBJ whole genome shotgun (WGS) entry which is preliminary data.</text>
</comment>
<evidence type="ECO:0000313" key="3">
    <source>
        <dbReference type="Proteomes" id="UP000324091"/>
    </source>
</evidence>
<accession>A0A5C6PBU5</accession>
<dbReference type="Proteomes" id="UP000324091">
    <property type="component" value="Chromosome 12"/>
</dbReference>
<organism evidence="2 3">
    <name type="scientific">Takifugu flavidus</name>
    <name type="common">sansaifugu</name>
    <dbReference type="NCBI Taxonomy" id="433684"/>
    <lineage>
        <taxon>Eukaryota</taxon>
        <taxon>Metazoa</taxon>
        <taxon>Chordata</taxon>
        <taxon>Craniata</taxon>
        <taxon>Vertebrata</taxon>
        <taxon>Euteleostomi</taxon>
        <taxon>Actinopterygii</taxon>
        <taxon>Neopterygii</taxon>
        <taxon>Teleostei</taxon>
        <taxon>Neoteleostei</taxon>
        <taxon>Acanthomorphata</taxon>
        <taxon>Eupercaria</taxon>
        <taxon>Tetraodontiformes</taxon>
        <taxon>Tetradontoidea</taxon>
        <taxon>Tetraodontidae</taxon>
        <taxon>Takifugu</taxon>
    </lineage>
</organism>
<sequence length="147" mass="15832">MTFDDQGLMTPLPSPAPADDVTGSVTQEQKPHKERCSSIPYSHGALVGVEAVPAGVTQEQKPHKERCSSIPYSHGALVGVEAVPAVGEIITVSPHPPHHQHFWSRRATRHPLSGFRRKNLKECGVLLGVSPSLHSSGFLLFGVCVFP</sequence>
<protein>
    <submittedName>
        <fullName evidence="2">Uncharacterized protein</fullName>
    </submittedName>
</protein>
<gene>
    <name evidence="2" type="ORF">D4764_12G0006640</name>
</gene>
<name>A0A5C6PBU5_9TELE</name>
<proteinExistence type="predicted"/>